<dbReference type="HOGENOM" id="CLU_025778_0_2_4"/>
<keyword evidence="14" id="KW-1185">Reference proteome</keyword>
<dbReference type="GO" id="GO:0004222">
    <property type="term" value="F:metalloendopeptidase activity"/>
    <property type="evidence" value="ECO:0007669"/>
    <property type="project" value="InterPro"/>
</dbReference>
<dbReference type="PROSITE" id="PS50106">
    <property type="entry name" value="PDZ"/>
    <property type="match status" value="2"/>
</dbReference>
<dbReference type="STRING" id="1030841.HMPREF9370_2364"/>
<keyword evidence="6 11" id="KW-0378">Hydrolase</keyword>
<dbReference type="Pfam" id="PF02163">
    <property type="entry name" value="Peptidase_M50"/>
    <property type="match status" value="1"/>
</dbReference>
<evidence type="ECO:0000256" key="11">
    <source>
        <dbReference type="RuleBase" id="RU362031"/>
    </source>
</evidence>
<dbReference type="CDD" id="cd06163">
    <property type="entry name" value="S2P-M50_PDZ_RseP-like"/>
    <property type="match status" value="1"/>
</dbReference>
<dbReference type="GO" id="GO:0046872">
    <property type="term" value="F:metal ion binding"/>
    <property type="evidence" value="ECO:0007669"/>
    <property type="project" value="UniProtKB-KW"/>
</dbReference>
<dbReference type="Gene3D" id="2.30.42.10">
    <property type="match status" value="2"/>
</dbReference>
<dbReference type="Proteomes" id="UP000005336">
    <property type="component" value="Unassembled WGS sequence"/>
</dbReference>
<evidence type="ECO:0000256" key="3">
    <source>
        <dbReference type="ARBA" id="ARBA00007931"/>
    </source>
</evidence>
<keyword evidence="7 11" id="KW-0862">Zinc</keyword>
<protein>
    <recommendedName>
        <fullName evidence="11">Zinc metalloprotease</fullName>
        <ecNumber evidence="11">3.4.24.-</ecNumber>
    </recommendedName>
</protein>
<dbReference type="NCBIfam" id="TIGR00054">
    <property type="entry name" value="RIP metalloprotease RseP"/>
    <property type="match status" value="1"/>
</dbReference>
<dbReference type="Pfam" id="PF17820">
    <property type="entry name" value="PDZ_6"/>
    <property type="match status" value="2"/>
</dbReference>
<evidence type="ECO:0000256" key="7">
    <source>
        <dbReference type="ARBA" id="ARBA00022833"/>
    </source>
</evidence>
<keyword evidence="11" id="KW-0479">Metal-binding</keyword>
<feature type="domain" description="PDZ" evidence="12">
    <location>
        <begin position="111"/>
        <end position="181"/>
    </location>
</feature>
<dbReference type="InterPro" id="IPR008915">
    <property type="entry name" value="Peptidase_M50"/>
</dbReference>
<dbReference type="CDD" id="cd23081">
    <property type="entry name" value="cpPDZ_EcRseP-like"/>
    <property type="match status" value="1"/>
</dbReference>
<evidence type="ECO:0000259" key="12">
    <source>
        <dbReference type="PROSITE" id="PS50106"/>
    </source>
</evidence>
<accession>G4CTF4</accession>
<dbReference type="InterPro" id="IPR001478">
    <property type="entry name" value="PDZ"/>
</dbReference>
<gene>
    <name evidence="13" type="primary">rseP</name>
    <name evidence="13" type="ORF">HMPREF9370_2364</name>
</gene>
<dbReference type="SUPFAM" id="SSF50156">
    <property type="entry name" value="PDZ domain-like"/>
    <property type="match status" value="2"/>
</dbReference>
<keyword evidence="4 13" id="KW-0645">Protease</keyword>
<evidence type="ECO:0000256" key="4">
    <source>
        <dbReference type="ARBA" id="ARBA00022670"/>
    </source>
</evidence>
<comment type="caution">
    <text evidence="11">Lacks conserved residue(s) required for the propagation of feature annotation.</text>
</comment>
<sequence length="447" mass="48775">MLTIIAFLAAILLLVSLHEFGHYFVARRCGVKVLRFSVGFGKPFYTKRIGDTEWCLAPIPLGGYVKMVDTREGDVAEKDLPYAFDKQHPAKRIAIVAAGPITNLLLAVLLFGLSFSFGVTEVKPFIGTVEKNSIADKSGFREGDLVLSVNGETVTDWTDARTKITLNLDAGKVDVQVVDSQNQPALRQINIAGTPEASLAAKRNGYIGLDAFKRSNLIEEVKANSAADKAGLKKGDRIISVDGKMTPSWQDWSSIIRNSPGQKLMLGVVRNGQNIQIAIRPESQATRDRNRLVGLIGVSSGIDKAWEKKISREYTPSVGQAFKMGWDKTVEFSTLTVQFFGKLLTGQASINHISGPLTIADVAGKTAAISAQAYLEFLALVSVSLGVLNLMPVPVLDGGHLVFYTLEWLRGKPLSERLQMIGIRFGIAAMLMLMLLAFFNDITRLFG</sequence>
<name>G4CTF4_9NEIS</name>
<dbReference type="OrthoDB" id="9782003at2"/>
<dbReference type="PANTHER" id="PTHR42837">
    <property type="entry name" value="REGULATOR OF SIGMA-E PROTEASE RSEP"/>
    <property type="match status" value="1"/>
</dbReference>
<organism evidence="13 14">
    <name type="scientific">Neisseria wadsworthii 9715</name>
    <dbReference type="NCBI Taxonomy" id="1030841"/>
    <lineage>
        <taxon>Bacteria</taxon>
        <taxon>Pseudomonadati</taxon>
        <taxon>Pseudomonadota</taxon>
        <taxon>Betaproteobacteria</taxon>
        <taxon>Neisseriales</taxon>
        <taxon>Neisseriaceae</taxon>
        <taxon>Neisseria</taxon>
    </lineage>
</organism>
<comment type="subcellular location">
    <subcellularLocation>
        <location evidence="2">Membrane</location>
        <topology evidence="2">Multi-pass membrane protein</topology>
    </subcellularLocation>
</comment>
<dbReference type="EMBL" id="AGAZ01000078">
    <property type="protein sequence ID" value="EGZ44199.1"/>
    <property type="molecule type" value="Genomic_DNA"/>
</dbReference>
<feature type="domain" description="PDZ" evidence="12">
    <location>
        <begin position="196"/>
        <end position="283"/>
    </location>
</feature>
<keyword evidence="5 11" id="KW-0812">Transmembrane</keyword>
<reference evidence="13 14" key="1">
    <citation type="submission" date="2011-06" db="EMBL/GenBank/DDBJ databases">
        <authorList>
            <person name="Muzny D."/>
            <person name="Qin X."/>
            <person name="Deng J."/>
            <person name="Jiang H."/>
            <person name="Liu Y."/>
            <person name="Qu J."/>
            <person name="Song X.-Z."/>
            <person name="Zhang L."/>
            <person name="Thornton R."/>
            <person name="Coyle M."/>
            <person name="Francisco L."/>
            <person name="Jackson L."/>
            <person name="Javaid M."/>
            <person name="Korchina V."/>
            <person name="Kovar C."/>
            <person name="Mata R."/>
            <person name="Mathew T."/>
            <person name="Ngo R."/>
            <person name="Nguyen L."/>
            <person name="Nguyen N."/>
            <person name="Okwuonu G."/>
            <person name="Ongeri F."/>
            <person name="Pham C."/>
            <person name="Simmons D."/>
            <person name="Wilczek-Boney K."/>
            <person name="Hale W."/>
            <person name="Jakkamsetti A."/>
            <person name="Pham P."/>
            <person name="Ruth R."/>
            <person name="San Lucas F."/>
            <person name="Warren J."/>
            <person name="Zhang J."/>
            <person name="Zhao Z."/>
            <person name="Zhou C."/>
            <person name="Zhu D."/>
            <person name="Lee S."/>
            <person name="Bess C."/>
            <person name="Blankenburg K."/>
            <person name="Forbes L."/>
            <person name="Fu Q."/>
            <person name="Gubbala S."/>
            <person name="Hirani K."/>
            <person name="Jayaseelan J.C."/>
            <person name="Lara F."/>
            <person name="Munidasa M."/>
            <person name="Palculict T."/>
            <person name="Patil S."/>
            <person name="Pu L.-L."/>
            <person name="Saada N."/>
            <person name="Tang L."/>
            <person name="Weissenberger G."/>
            <person name="Zhu Y."/>
            <person name="Hemphill L."/>
            <person name="Shang Y."/>
            <person name="Youmans B."/>
            <person name="Ayvaz T."/>
            <person name="Ross M."/>
            <person name="Santibanez J."/>
            <person name="Aqrawi P."/>
            <person name="Gross S."/>
            <person name="Joshi V."/>
            <person name="Fowler G."/>
            <person name="Nazareth L."/>
            <person name="Reid J."/>
            <person name="Worley K."/>
            <person name="Petrosino J."/>
            <person name="Highlander S."/>
            <person name="Gibbs R."/>
        </authorList>
    </citation>
    <scope>NUCLEOTIDE SEQUENCE [LARGE SCALE GENOMIC DNA]</scope>
    <source>
        <strain evidence="13 14">9715</strain>
    </source>
</reference>
<dbReference type="InterPro" id="IPR036034">
    <property type="entry name" value="PDZ_sf"/>
</dbReference>
<comment type="similarity">
    <text evidence="3 11">Belongs to the peptidase M50B family.</text>
</comment>
<evidence type="ECO:0000313" key="14">
    <source>
        <dbReference type="Proteomes" id="UP000005336"/>
    </source>
</evidence>
<dbReference type="AlphaFoldDB" id="G4CTF4"/>
<dbReference type="InterPro" id="IPR004387">
    <property type="entry name" value="Pept_M50_Zn"/>
</dbReference>
<dbReference type="EC" id="3.4.24.-" evidence="11"/>
<dbReference type="RefSeq" id="WP_009117504.1">
    <property type="nucleotide sequence ID" value="NZ_JH165159.1"/>
</dbReference>
<keyword evidence="8 11" id="KW-1133">Transmembrane helix</keyword>
<evidence type="ECO:0000256" key="1">
    <source>
        <dbReference type="ARBA" id="ARBA00001947"/>
    </source>
</evidence>
<dbReference type="GO" id="GO:0016020">
    <property type="term" value="C:membrane"/>
    <property type="evidence" value="ECO:0007669"/>
    <property type="project" value="UniProtKB-SubCell"/>
</dbReference>
<dbReference type="PANTHER" id="PTHR42837:SF2">
    <property type="entry name" value="MEMBRANE METALLOPROTEASE ARASP2, CHLOROPLASTIC-RELATED"/>
    <property type="match status" value="1"/>
</dbReference>
<evidence type="ECO:0000313" key="13">
    <source>
        <dbReference type="EMBL" id="EGZ44199.1"/>
    </source>
</evidence>
<evidence type="ECO:0000256" key="2">
    <source>
        <dbReference type="ARBA" id="ARBA00004141"/>
    </source>
</evidence>
<keyword evidence="10 11" id="KW-0472">Membrane</keyword>
<evidence type="ECO:0000256" key="10">
    <source>
        <dbReference type="ARBA" id="ARBA00023136"/>
    </source>
</evidence>
<dbReference type="InterPro" id="IPR041489">
    <property type="entry name" value="PDZ_6"/>
</dbReference>
<feature type="transmembrane region" description="Helical" evidence="11">
    <location>
        <begin position="418"/>
        <end position="439"/>
    </location>
</feature>
<proteinExistence type="inferred from homology"/>
<keyword evidence="9 11" id="KW-0482">Metalloprotease</keyword>
<evidence type="ECO:0000256" key="9">
    <source>
        <dbReference type="ARBA" id="ARBA00023049"/>
    </source>
</evidence>
<dbReference type="GO" id="GO:0006508">
    <property type="term" value="P:proteolysis"/>
    <property type="evidence" value="ECO:0007669"/>
    <property type="project" value="UniProtKB-KW"/>
</dbReference>
<comment type="caution">
    <text evidence="13">The sequence shown here is derived from an EMBL/GenBank/DDBJ whole genome shotgun (WGS) entry which is preliminary data.</text>
</comment>
<evidence type="ECO:0000256" key="5">
    <source>
        <dbReference type="ARBA" id="ARBA00022692"/>
    </source>
</evidence>
<comment type="cofactor">
    <cofactor evidence="1 11">
        <name>Zn(2+)</name>
        <dbReference type="ChEBI" id="CHEBI:29105"/>
    </cofactor>
</comment>
<evidence type="ECO:0000256" key="8">
    <source>
        <dbReference type="ARBA" id="ARBA00022989"/>
    </source>
</evidence>
<dbReference type="SMART" id="SM00228">
    <property type="entry name" value="PDZ"/>
    <property type="match status" value="2"/>
</dbReference>
<dbReference type="PATRIC" id="fig|1030841.3.peg.2354"/>
<evidence type="ECO:0000256" key="6">
    <source>
        <dbReference type="ARBA" id="ARBA00022801"/>
    </source>
</evidence>